<dbReference type="EMBL" id="FOCG01000002">
    <property type="protein sequence ID" value="SEN00466.1"/>
    <property type="molecule type" value="Genomic_DNA"/>
</dbReference>
<accession>A0A1H8CZP5</accession>
<dbReference type="STRING" id="474960.SAMN05216180_2427"/>
<name>A0A1H8CZP5_9FIRM</name>
<dbReference type="InterPro" id="IPR056077">
    <property type="entry name" value="DUF7660"/>
</dbReference>
<feature type="domain" description="DUF7660" evidence="1">
    <location>
        <begin position="10"/>
        <end position="82"/>
    </location>
</feature>
<dbReference type="AlphaFoldDB" id="A0A1H8CZP5"/>
<dbReference type="Pfam" id="PF24693">
    <property type="entry name" value="DUF7660"/>
    <property type="match status" value="1"/>
</dbReference>
<evidence type="ECO:0000259" key="1">
    <source>
        <dbReference type="Pfam" id="PF24693"/>
    </source>
</evidence>
<organism evidence="2 3">
    <name type="scientific">Hydrogenoanaerobacterium saccharovorans</name>
    <dbReference type="NCBI Taxonomy" id="474960"/>
    <lineage>
        <taxon>Bacteria</taxon>
        <taxon>Bacillati</taxon>
        <taxon>Bacillota</taxon>
        <taxon>Clostridia</taxon>
        <taxon>Eubacteriales</taxon>
        <taxon>Oscillospiraceae</taxon>
        <taxon>Hydrogenoanaerobacterium</taxon>
    </lineage>
</organism>
<dbReference type="RefSeq" id="WP_242943157.1">
    <property type="nucleotide sequence ID" value="NZ_FOCG01000002.1"/>
</dbReference>
<proteinExistence type="predicted"/>
<evidence type="ECO:0000313" key="2">
    <source>
        <dbReference type="EMBL" id="SEN00466.1"/>
    </source>
</evidence>
<evidence type="ECO:0000313" key="3">
    <source>
        <dbReference type="Proteomes" id="UP000199158"/>
    </source>
</evidence>
<reference evidence="2 3" key="1">
    <citation type="submission" date="2016-10" db="EMBL/GenBank/DDBJ databases">
        <authorList>
            <person name="de Groot N.N."/>
        </authorList>
    </citation>
    <scope>NUCLEOTIDE SEQUENCE [LARGE SCALE GENOMIC DNA]</scope>
    <source>
        <strain evidence="2 3">CGMCC 1.5070</strain>
    </source>
</reference>
<keyword evidence="3" id="KW-1185">Reference proteome</keyword>
<protein>
    <recommendedName>
        <fullName evidence="1">DUF7660 domain-containing protein</fullName>
    </recommendedName>
</protein>
<dbReference type="Proteomes" id="UP000199158">
    <property type="component" value="Unassembled WGS sequence"/>
</dbReference>
<sequence length="82" mass="9910">MNEILKNVKSKEDLLEFINVLIKDLNEKPEEWEDKPVMLYLESMQSWIEDMEGYYTNTKQDMPQDINWNFIATLLYVGKIYE</sequence>
<gene>
    <name evidence="2" type="ORF">SAMN05216180_2427</name>
</gene>